<accession>A0AAE0CHG0</accession>
<sequence length="88" mass="9649">MCLIGTTAGSAPCCEIATPSVVSADGSWFPDTVAYDTLDSVSDINFNLNSDFLECEYFDIYNLDFGIENTSNFNFCELHNTVDHFQGG</sequence>
<name>A0AAE0CHG0_9CHLO</name>
<keyword evidence="2" id="KW-1185">Reference proteome</keyword>
<reference evidence="1 2" key="1">
    <citation type="journal article" date="2015" name="Genome Biol. Evol.">
        <title>Comparative Genomics of a Bacterivorous Green Alga Reveals Evolutionary Causalities and Consequences of Phago-Mixotrophic Mode of Nutrition.</title>
        <authorList>
            <person name="Burns J.A."/>
            <person name="Paasch A."/>
            <person name="Narechania A."/>
            <person name="Kim E."/>
        </authorList>
    </citation>
    <scope>NUCLEOTIDE SEQUENCE [LARGE SCALE GENOMIC DNA]</scope>
    <source>
        <strain evidence="1 2">PLY_AMNH</strain>
    </source>
</reference>
<gene>
    <name evidence="1" type="ORF">CYMTET_36366</name>
</gene>
<evidence type="ECO:0000313" key="2">
    <source>
        <dbReference type="Proteomes" id="UP001190700"/>
    </source>
</evidence>
<proteinExistence type="predicted"/>
<evidence type="ECO:0000313" key="1">
    <source>
        <dbReference type="EMBL" id="KAK3254419.1"/>
    </source>
</evidence>
<dbReference type="EMBL" id="LGRX02023610">
    <property type="protein sequence ID" value="KAK3254419.1"/>
    <property type="molecule type" value="Genomic_DNA"/>
</dbReference>
<dbReference type="Proteomes" id="UP001190700">
    <property type="component" value="Unassembled WGS sequence"/>
</dbReference>
<dbReference type="AlphaFoldDB" id="A0AAE0CHG0"/>
<comment type="caution">
    <text evidence="1">The sequence shown here is derived from an EMBL/GenBank/DDBJ whole genome shotgun (WGS) entry which is preliminary data.</text>
</comment>
<organism evidence="1 2">
    <name type="scientific">Cymbomonas tetramitiformis</name>
    <dbReference type="NCBI Taxonomy" id="36881"/>
    <lineage>
        <taxon>Eukaryota</taxon>
        <taxon>Viridiplantae</taxon>
        <taxon>Chlorophyta</taxon>
        <taxon>Pyramimonadophyceae</taxon>
        <taxon>Pyramimonadales</taxon>
        <taxon>Pyramimonadaceae</taxon>
        <taxon>Cymbomonas</taxon>
    </lineage>
</organism>
<protein>
    <submittedName>
        <fullName evidence="1">Uncharacterized protein</fullName>
    </submittedName>
</protein>